<dbReference type="InterPro" id="IPR000182">
    <property type="entry name" value="GNAT_dom"/>
</dbReference>
<dbReference type="Gene3D" id="3.40.630.30">
    <property type="match status" value="1"/>
</dbReference>
<gene>
    <name evidence="2" type="ORF">CCUG63697_04599</name>
</gene>
<dbReference type="InterPro" id="IPR016181">
    <property type="entry name" value="Acyl_CoA_acyltransferase"/>
</dbReference>
<dbReference type="AlphaFoldDB" id="A0A4R8QUA7"/>
<feature type="domain" description="N-acetyltransferase" evidence="1">
    <location>
        <begin position="145"/>
        <end position="271"/>
    </location>
</feature>
<dbReference type="PROSITE" id="PS51186">
    <property type="entry name" value="GNAT"/>
    <property type="match status" value="1"/>
</dbReference>
<dbReference type="Proteomes" id="UP000295165">
    <property type="component" value="Unassembled WGS sequence"/>
</dbReference>
<accession>A0A4R8QUA7</accession>
<dbReference type="EMBL" id="PECC01000030">
    <property type="protein sequence ID" value="TDZ47545.1"/>
    <property type="molecule type" value="Genomic_DNA"/>
</dbReference>
<proteinExistence type="predicted"/>
<organism evidence="2 3">
    <name type="scientific">Mycobacteroides franklinii</name>
    <dbReference type="NCBI Taxonomy" id="948102"/>
    <lineage>
        <taxon>Bacteria</taxon>
        <taxon>Bacillati</taxon>
        <taxon>Actinomycetota</taxon>
        <taxon>Actinomycetes</taxon>
        <taxon>Mycobacteriales</taxon>
        <taxon>Mycobacteriaceae</taxon>
        <taxon>Mycobacteroides</taxon>
    </lineage>
</organism>
<dbReference type="SUPFAM" id="SSF55729">
    <property type="entry name" value="Acyl-CoA N-acyltransferases (Nat)"/>
    <property type="match status" value="1"/>
</dbReference>
<dbReference type="Pfam" id="PF00583">
    <property type="entry name" value="Acetyltransf_1"/>
    <property type="match status" value="1"/>
</dbReference>
<keyword evidence="3" id="KW-1185">Reference proteome</keyword>
<name>A0A4R8QUA7_9MYCO</name>
<comment type="caution">
    <text evidence="2">The sequence shown here is derived from an EMBL/GenBank/DDBJ whole genome shotgun (WGS) entry which is preliminary data.</text>
</comment>
<evidence type="ECO:0000313" key="3">
    <source>
        <dbReference type="Proteomes" id="UP000295165"/>
    </source>
</evidence>
<protein>
    <recommendedName>
        <fullName evidence="1">N-acetyltransferase domain-containing protein</fullName>
    </recommendedName>
</protein>
<dbReference type="GO" id="GO:0016747">
    <property type="term" value="F:acyltransferase activity, transferring groups other than amino-acyl groups"/>
    <property type="evidence" value="ECO:0007669"/>
    <property type="project" value="InterPro"/>
</dbReference>
<evidence type="ECO:0000259" key="1">
    <source>
        <dbReference type="PROSITE" id="PS51186"/>
    </source>
</evidence>
<sequence length="271" mass="29556">MTAHPDYLVASFRPGFYSGSVCAITDYLEQIEPMPDFSPIVTDFWRTYFRRGTVLHDGADFQLAAYPDLDDDGQLMVLRTVDGKASVSLVPELAERAGFGGAQSISEEDFWAGLDEAGISMHGADNLFYFTDDAREALVATAPTGDIRQLTADDEAIFQAFESAASEQDLDDAQVELDHWAVFGSFDNGRLVAVSSIYQWEDAAIMDLGVLTLPIFRGKGHAQRLVRAVFRYACAQGYEPQYRCQVTNTASSALAPAAGLTLFGTFDVIAG</sequence>
<evidence type="ECO:0000313" key="2">
    <source>
        <dbReference type="EMBL" id="TDZ47545.1"/>
    </source>
</evidence>
<reference evidence="2 3" key="1">
    <citation type="journal article" date="2019" name="Sci. Rep.">
        <title>Extended insight into the Mycobacterium chelonae-abscessus complex through whole genome sequencing of Mycobacterium salmoniphilum outbreak and Mycobacterium salmoniphilum-like strains.</title>
        <authorList>
            <person name="Behra P.R.K."/>
            <person name="Das S."/>
            <person name="Pettersson B.M.F."/>
            <person name="Shirreff L."/>
            <person name="DuCote T."/>
            <person name="Jacobsson K.G."/>
            <person name="Ennis D.G."/>
            <person name="Kirsebom L.A."/>
        </authorList>
    </citation>
    <scope>NUCLEOTIDE SEQUENCE [LARGE SCALE GENOMIC DNA]</scope>
    <source>
        <strain evidence="2 3">CCUG 63697</strain>
    </source>
</reference>